<dbReference type="RefSeq" id="WP_161788732.1">
    <property type="nucleotide sequence ID" value="NZ_CFVL01000012.1"/>
</dbReference>
<evidence type="ECO:0000313" key="1">
    <source>
        <dbReference type="EMBL" id="QTB61055.1"/>
    </source>
</evidence>
<name>A0A8A4DVZ0_BURPE</name>
<dbReference type="AlphaFoldDB" id="A0A8A4DVZ0"/>
<accession>A0A8A4DVZ0</accession>
<organism evidence="1">
    <name type="scientific">Burkholderia pseudomallei</name>
    <name type="common">Pseudomonas pseudomallei</name>
    <dbReference type="NCBI Taxonomy" id="28450"/>
    <lineage>
        <taxon>Bacteria</taxon>
        <taxon>Pseudomonadati</taxon>
        <taxon>Pseudomonadota</taxon>
        <taxon>Betaproteobacteria</taxon>
        <taxon>Burkholderiales</taxon>
        <taxon>Burkholderiaceae</taxon>
        <taxon>Burkholderia</taxon>
        <taxon>pseudomallei group</taxon>
    </lineage>
</organism>
<protein>
    <submittedName>
        <fullName evidence="1">Uncharacterized protein</fullName>
    </submittedName>
</protein>
<sequence length="79" mass="8238">MMIVLLMVEGNVRTLLMCDSLSGPEFRAAAAASRRGGAEAFAGWGSAENATVCMEAGRGRGRACEPVSVFFALRGAGDR</sequence>
<reference evidence="1" key="1">
    <citation type="submission" date="2021-03" db="EMBL/GenBank/DDBJ databases">
        <title>Complete genome of Burkholderia pseudomallei_VBP364.</title>
        <authorList>
            <person name="Balaji V."/>
            <person name="Yamuna B."/>
            <person name="Monisha P."/>
        </authorList>
    </citation>
    <scope>NUCLEOTIDE SEQUENCE</scope>
    <source>
        <strain evidence="1">VBP364</strain>
    </source>
</reference>
<gene>
    <name evidence="1" type="ORF">J3D99_24615</name>
</gene>
<dbReference type="EMBL" id="CP071754">
    <property type="protein sequence ID" value="QTB61055.1"/>
    <property type="molecule type" value="Genomic_DNA"/>
</dbReference>
<proteinExistence type="predicted"/>